<proteinExistence type="predicted"/>
<organism evidence="1">
    <name type="scientific">uncultured Caudovirales phage</name>
    <dbReference type="NCBI Taxonomy" id="2100421"/>
    <lineage>
        <taxon>Viruses</taxon>
        <taxon>Duplodnaviria</taxon>
        <taxon>Heunggongvirae</taxon>
        <taxon>Uroviricota</taxon>
        <taxon>Caudoviricetes</taxon>
        <taxon>Peduoviridae</taxon>
        <taxon>Maltschvirus</taxon>
        <taxon>Maltschvirus maltsch</taxon>
    </lineage>
</organism>
<accession>A0A6J5MH01</accession>
<evidence type="ECO:0000313" key="3">
    <source>
        <dbReference type="EMBL" id="CAB4213095.1"/>
    </source>
</evidence>
<evidence type="ECO:0000313" key="2">
    <source>
        <dbReference type="EMBL" id="CAB4183335.1"/>
    </source>
</evidence>
<evidence type="ECO:0000313" key="1">
    <source>
        <dbReference type="EMBL" id="CAB4144430.1"/>
    </source>
</evidence>
<dbReference type="EMBL" id="LR797029">
    <property type="protein sequence ID" value="CAB4183335.1"/>
    <property type="molecule type" value="Genomic_DNA"/>
</dbReference>
<dbReference type="EMBL" id="LR796424">
    <property type="protein sequence ID" value="CAB4144430.1"/>
    <property type="molecule type" value="Genomic_DNA"/>
</dbReference>
<protein>
    <submittedName>
        <fullName evidence="1">Uncharacterized protein</fullName>
    </submittedName>
</protein>
<name>A0A6J5MH01_9CAUD</name>
<reference evidence="1" key="1">
    <citation type="submission" date="2020-04" db="EMBL/GenBank/DDBJ databases">
        <authorList>
            <person name="Chiriac C."/>
            <person name="Salcher M."/>
            <person name="Ghai R."/>
            <person name="Kavagutti S V."/>
        </authorList>
    </citation>
    <scope>NUCLEOTIDE SEQUENCE</scope>
</reference>
<dbReference type="EMBL" id="LR797389">
    <property type="protein sequence ID" value="CAB4213095.1"/>
    <property type="molecule type" value="Genomic_DNA"/>
</dbReference>
<gene>
    <name evidence="2" type="ORF">UFOVP1089_52</name>
    <name evidence="3" type="ORF">UFOVP1443_71</name>
    <name evidence="1" type="ORF">UFOVP459_33</name>
</gene>
<sequence length="106" mass="12635">MIKRTKDRDIKILQMFIDLIDRNDPDHKNAIYKISKAFNLSATRARDIVGNLIFDVSKEFIDSLERDENISFPNFLWIQKNKEKYVNEIEIYIEKNGIKRNKNVCL</sequence>